<protein>
    <recommendedName>
        <fullName evidence="4">Lipoprotein</fullName>
    </recommendedName>
</protein>
<dbReference type="eggNOG" id="ENOG5033T1C">
    <property type="taxonomic scope" value="Bacteria"/>
</dbReference>
<evidence type="ECO:0000256" key="1">
    <source>
        <dbReference type="SAM" id="MobiDB-lite"/>
    </source>
</evidence>
<accession>B4RGB4</accession>
<dbReference type="EMBL" id="CP000747">
    <property type="protein sequence ID" value="ACG77238.1"/>
    <property type="molecule type" value="Genomic_DNA"/>
</dbReference>
<reference evidence="2 3" key="1">
    <citation type="journal article" date="2008" name="BMC Genomics">
        <title>Complete genome of Phenylobacterium zucineum - a novel facultative intracellular bacterium isolated from human erythroleukemia cell line K562.</title>
        <authorList>
            <person name="Luo Y."/>
            <person name="Xu X."/>
            <person name="Ding Z."/>
            <person name="Liu Z."/>
            <person name="Zhang B."/>
            <person name="Yan Z."/>
            <person name="Sun J."/>
            <person name="Hu S."/>
            <person name="Hu X."/>
        </authorList>
    </citation>
    <scope>NUCLEOTIDE SEQUENCE [LARGE SCALE GENOMIC DNA]</scope>
    <source>
        <strain evidence="2 3">HLK1</strain>
    </source>
</reference>
<evidence type="ECO:0000313" key="2">
    <source>
        <dbReference type="EMBL" id="ACG77238.1"/>
    </source>
</evidence>
<evidence type="ECO:0000313" key="3">
    <source>
        <dbReference type="Proteomes" id="UP000001868"/>
    </source>
</evidence>
<organism evidence="2 3">
    <name type="scientific">Phenylobacterium zucineum (strain HLK1)</name>
    <dbReference type="NCBI Taxonomy" id="450851"/>
    <lineage>
        <taxon>Bacteria</taxon>
        <taxon>Pseudomonadati</taxon>
        <taxon>Pseudomonadota</taxon>
        <taxon>Alphaproteobacteria</taxon>
        <taxon>Caulobacterales</taxon>
        <taxon>Caulobacteraceae</taxon>
        <taxon>Phenylobacterium</taxon>
    </lineage>
</organism>
<dbReference type="HOGENOM" id="CLU_976284_0_0_5"/>
<proteinExistence type="predicted"/>
<feature type="region of interest" description="Disordered" evidence="1">
    <location>
        <begin position="25"/>
        <end position="53"/>
    </location>
</feature>
<dbReference type="PROSITE" id="PS51257">
    <property type="entry name" value="PROKAR_LIPOPROTEIN"/>
    <property type="match status" value="1"/>
</dbReference>
<feature type="compositionally biased region" description="Pro residues" evidence="1">
    <location>
        <begin position="33"/>
        <end position="52"/>
    </location>
</feature>
<gene>
    <name evidence="2" type="ordered locus">PHZ_c0824</name>
</gene>
<dbReference type="AlphaFoldDB" id="B4RGB4"/>
<dbReference type="KEGG" id="pzu:PHZ_c0824"/>
<keyword evidence="3" id="KW-1185">Reference proteome</keyword>
<evidence type="ECO:0008006" key="4">
    <source>
        <dbReference type="Google" id="ProtNLM"/>
    </source>
</evidence>
<dbReference type="RefSeq" id="WP_012521386.1">
    <property type="nucleotide sequence ID" value="NC_011144.1"/>
</dbReference>
<dbReference type="OrthoDB" id="7470453at2"/>
<name>B4RGB4_PHEZH</name>
<dbReference type="Proteomes" id="UP000001868">
    <property type="component" value="Chromosome"/>
</dbReference>
<sequence length="263" mass="28306">MSRADGTSRRLGCAALLALAASACDRPETAEPAPQPVPAPAQPSIPTPPPPLGRAELLDAVRAAASAAATNGTYPEAAAALEGRRFTIRLPLGCWGPEERPRLGYAWNPERRTLRLTAQPEVWTEAAWARDLVGGETVESIEGFWLRRPWTDAETCPPRPAPEMAAIPPAPETVGLAQAFGAEGSRLLRRGDRPYEVTRKLDEGQEPSAGGYRLVLEGRVVGPQPIACRSSHPDVRPVCLVRVELGRVAFEDATGQMLAEWRS</sequence>